<evidence type="ECO:0000256" key="4">
    <source>
        <dbReference type="ARBA" id="ARBA00047645"/>
    </source>
</evidence>
<dbReference type="EMBL" id="CP001686">
    <property type="protein sequence ID" value="ACV06133.1"/>
    <property type="molecule type" value="Genomic_DNA"/>
</dbReference>
<dbReference type="InterPro" id="IPR001792">
    <property type="entry name" value="Acylphosphatase-like_dom"/>
</dbReference>
<dbReference type="SUPFAM" id="SSF54975">
    <property type="entry name" value="Acylphosphatase/BLUF domain-like"/>
    <property type="match status" value="1"/>
</dbReference>
<dbReference type="CAZy" id="GT2">
    <property type="family name" value="Glycosyltransferase Family 2"/>
</dbReference>
<protein>
    <recommendedName>
        <fullName evidence="3 5">acylphosphatase</fullName>
        <ecNumber evidence="2 5">3.6.1.7</ecNumber>
    </recommendedName>
</protein>
<dbReference type="HOGENOM" id="CLU_025996_17_1_11"/>
<keyword evidence="5" id="KW-0378">Hydrolase</keyword>
<comment type="similarity">
    <text evidence="1 6">Belongs to the acylphosphatase family.</text>
</comment>
<dbReference type="PROSITE" id="PS00150">
    <property type="entry name" value="ACYLPHOSPHATASE_1"/>
    <property type="match status" value="1"/>
</dbReference>
<keyword evidence="9" id="KW-1185">Reference proteome</keyword>
<dbReference type="Gene3D" id="3.30.70.100">
    <property type="match status" value="1"/>
</dbReference>
<dbReference type="Gene3D" id="3.90.550.10">
    <property type="entry name" value="Spore Coat Polysaccharide Biosynthesis Protein SpsA, Chain A"/>
    <property type="match status" value="1"/>
</dbReference>
<evidence type="ECO:0000256" key="1">
    <source>
        <dbReference type="ARBA" id="ARBA00005614"/>
    </source>
</evidence>
<dbReference type="PANTHER" id="PTHR47268:SF4">
    <property type="entry name" value="ACYLPHOSPHATASE"/>
    <property type="match status" value="1"/>
</dbReference>
<dbReference type="InterPro" id="IPR020456">
    <property type="entry name" value="Acylphosphatase"/>
</dbReference>
<dbReference type="NCBIfam" id="NF010997">
    <property type="entry name" value="PRK14422.1"/>
    <property type="match status" value="1"/>
</dbReference>
<dbReference type="eggNOG" id="COG1215">
    <property type="taxonomic scope" value="Bacteria"/>
</dbReference>
<dbReference type="PROSITE" id="PS51160">
    <property type="entry name" value="ACYLPHOSPHATASE_3"/>
    <property type="match status" value="1"/>
</dbReference>
<dbReference type="Pfam" id="PF00708">
    <property type="entry name" value="Acylphosphatase"/>
    <property type="match status" value="1"/>
</dbReference>
<gene>
    <name evidence="8" type="ordered locus">Ksed_10920</name>
</gene>
<dbReference type="PANTHER" id="PTHR47268">
    <property type="entry name" value="ACYLPHOSPHATASE"/>
    <property type="match status" value="1"/>
</dbReference>
<dbReference type="RefSeq" id="WP_015779078.1">
    <property type="nucleotide sequence ID" value="NC_013169.1"/>
</dbReference>
<feature type="active site" evidence="5">
    <location>
        <position position="318"/>
    </location>
</feature>
<evidence type="ECO:0000313" key="9">
    <source>
        <dbReference type="Proteomes" id="UP000006666"/>
    </source>
</evidence>
<evidence type="ECO:0000256" key="6">
    <source>
        <dbReference type="RuleBase" id="RU004168"/>
    </source>
</evidence>
<dbReference type="InterPro" id="IPR036046">
    <property type="entry name" value="Acylphosphatase-like_dom_sf"/>
</dbReference>
<dbReference type="InterPro" id="IPR029044">
    <property type="entry name" value="Nucleotide-diphossugar_trans"/>
</dbReference>
<proteinExistence type="inferred from homology"/>
<dbReference type="GO" id="GO:0003998">
    <property type="term" value="F:acylphosphatase activity"/>
    <property type="evidence" value="ECO:0007669"/>
    <property type="project" value="UniProtKB-EC"/>
</dbReference>
<accession>C7NGM5</accession>
<dbReference type="STRING" id="478801.Ksed_10920"/>
<evidence type="ECO:0000256" key="3">
    <source>
        <dbReference type="ARBA" id="ARBA00015991"/>
    </source>
</evidence>
<evidence type="ECO:0000256" key="2">
    <source>
        <dbReference type="ARBA" id="ARBA00012150"/>
    </source>
</evidence>
<dbReference type="Proteomes" id="UP000006666">
    <property type="component" value="Chromosome"/>
</dbReference>
<dbReference type="SUPFAM" id="SSF53448">
    <property type="entry name" value="Nucleotide-diphospho-sugar transferases"/>
    <property type="match status" value="1"/>
</dbReference>
<sequence length="393" mass="41173">MTQVVVGVPAHDEADLIGPCLESVLAAAGRAVASPGPVRRVHVVVAAHRCRDATAERAGGLLQRAQGDERVTGEVLVDLTSTTVGQVRDRALRRGVAHLVPGDGADGVAGEEGETPPWLFSTDADSRVPADWVEGLLEVASREGAPVVTGLVDLEAWDAPAVGKAEYDRRVAEGFHPTGHWHAYGANLAVRWDAYRRAGGFPRRAVGEDVALVQALRAAGVPVASTTAVRVTTSSRAPGRAAGGLGSLLAELAGADDPPSPGRTPRERLGLTTEELAARAGRSTMNTPDEDLQAAGNHTGASRATLFVAGRVQGVGFRWWTRSRALELGLVGHARNMRDGRVEVVAQGDHAAIGQLEGLLREDPSTAGRPGRVDAVVRQEGDARPGIEGFVER</sequence>
<comment type="catalytic activity">
    <reaction evidence="4 5">
        <text>an acyl phosphate + H2O = a carboxylate + phosphate + H(+)</text>
        <dbReference type="Rhea" id="RHEA:14965"/>
        <dbReference type="ChEBI" id="CHEBI:15377"/>
        <dbReference type="ChEBI" id="CHEBI:15378"/>
        <dbReference type="ChEBI" id="CHEBI:29067"/>
        <dbReference type="ChEBI" id="CHEBI:43474"/>
        <dbReference type="ChEBI" id="CHEBI:59918"/>
        <dbReference type="EC" id="3.6.1.7"/>
    </reaction>
</comment>
<reference evidence="8 9" key="1">
    <citation type="journal article" date="2009" name="Stand. Genomic Sci.">
        <title>Complete genome sequence of Kytococcus sedentarius type strain (541).</title>
        <authorList>
            <person name="Sims D."/>
            <person name="Brettin T."/>
            <person name="Detter J.C."/>
            <person name="Han C."/>
            <person name="Lapidus A."/>
            <person name="Copeland A."/>
            <person name="Glavina Del Rio T."/>
            <person name="Nolan M."/>
            <person name="Chen F."/>
            <person name="Lucas S."/>
            <person name="Tice H."/>
            <person name="Cheng J.F."/>
            <person name="Bruce D."/>
            <person name="Goodwin L."/>
            <person name="Pitluck S."/>
            <person name="Ovchinnikova G."/>
            <person name="Pati A."/>
            <person name="Ivanova N."/>
            <person name="Mavrommatis K."/>
            <person name="Chen A."/>
            <person name="Palaniappan K."/>
            <person name="D'haeseleer P."/>
            <person name="Chain P."/>
            <person name="Bristow J."/>
            <person name="Eisen J.A."/>
            <person name="Markowitz V."/>
            <person name="Hugenholtz P."/>
            <person name="Schneider S."/>
            <person name="Goker M."/>
            <person name="Pukall R."/>
            <person name="Kyrpides N.C."/>
            <person name="Klenk H.P."/>
        </authorList>
    </citation>
    <scope>NUCLEOTIDE SEQUENCE [LARGE SCALE GENOMIC DNA]</scope>
    <source>
        <strain evidence="9">ATCC 14392 / DSM 20547 / JCM 11482 / CCUG 33030 / NBRC 15357 / NCTC 11040 / CCM 314 / 541</strain>
    </source>
</reference>
<dbReference type="AlphaFoldDB" id="C7NGM5"/>
<dbReference type="InterPro" id="IPR017968">
    <property type="entry name" value="Acylphosphatase_CS"/>
</dbReference>
<feature type="domain" description="Acylphosphatase-like" evidence="7">
    <location>
        <begin position="303"/>
        <end position="393"/>
    </location>
</feature>
<dbReference type="KEGG" id="kse:Ksed_10920"/>
<dbReference type="eggNOG" id="COG1254">
    <property type="taxonomic scope" value="Bacteria"/>
</dbReference>
<organism evidence="8 9">
    <name type="scientific">Kytococcus sedentarius (strain ATCC 14392 / DSM 20547 / JCM 11482 / CCUG 33030 / NBRC 15357 / NCTC 11040 / CCM 314 / 541)</name>
    <name type="common">Micrococcus sedentarius</name>
    <dbReference type="NCBI Taxonomy" id="478801"/>
    <lineage>
        <taxon>Bacteria</taxon>
        <taxon>Bacillati</taxon>
        <taxon>Actinomycetota</taxon>
        <taxon>Actinomycetes</taxon>
        <taxon>Micrococcales</taxon>
        <taxon>Kytococcaceae</taxon>
        <taxon>Kytococcus</taxon>
    </lineage>
</organism>
<evidence type="ECO:0000259" key="7">
    <source>
        <dbReference type="PROSITE" id="PS51160"/>
    </source>
</evidence>
<evidence type="ECO:0000256" key="5">
    <source>
        <dbReference type="PROSITE-ProRule" id="PRU00520"/>
    </source>
</evidence>
<dbReference type="EC" id="3.6.1.7" evidence="2 5"/>
<evidence type="ECO:0000313" key="8">
    <source>
        <dbReference type="EMBL" id="ACV06133.1"/>
    </source>
</evidence>
<feature type="active site" evidence="5">
    <location>
        <position position="336"/>
    </location>
</feature>
<name>C7NGM5_KYTSD</name>